<protein>
    <submittedName>
        <fullName evidence="2">Membrane-anchored protein</fullName>
    </submittedName>
</protein>
<comment type="caution">
    <text evidence="2">The sequence shown here is derived from an EMBL/GenBank/DDBJ whole genome shotgun (WGS) entry which is preliminary data.</text>
</comment>
<evidence type="ECO:0000313" key="2">
    <source>
        <dbReference type="EMBL" id="MBC3793074.1"/>
    </source>
</evidence>
<sequence length="87" mass="9894">MQLVTIVVIALSIGFQFYMAIYFMKEMSAGKDLVNRVLKGLFLLLFLSITILLIWSLLTGHVAVGNDKAFINCGFGSHLPWLEWNDW</sequence>
<organism evidence="2 3">
    <name type="scientific">Spirosoma utsteinense</name>
    <dbReference type="NCBI Taxonomy" id="2585773"/>
    <lineage>
        <taxon>Bacteria</taxon>
        <taxon>Pseudomonadati</taxon>
        <taxon>Bacteroidota</taxon>
        <taxon>Cytophagia</taxon>
        <taxon>Cytophagales</taxon>
        <taxon>Cytophagaceae</taxon>
        <taxon>Spirosoma</taxon>
    </lineage>
</organism>
<feature type="transmembrane region" description="Helical" evidence="1">
    <location>
        <begin position="37"/>
        <end position="58"/>
    </location>
</feature>
<name>A0ABR6W916_9BACT</name>
<proteinExistence type="predicted"/>
<evidence type="ECO:0000256" key="1">
    <source>
        <dbReference type="SAM" id="Phobius"/>
    </source>
</evidence>
<accession>A0ABR6W916</accession>
<feature type="transmembrane region" description="Helical" evidence="1">
    <location>
        <begin position="6"/>
        <end position="25"/>
    </location>
</feature>
<dbReference type="RefSeq" id="WP_186738857.1">
    <property type="nucleotide sequence ID" value="NZ_VFIA01000022.1"/>
</dbReference>
<keyword evidence="1" id="KW-0812">Transmembrane</keyword>
<dbReference type="EMBL" id="VFIA01000022">
    <property type="protein sequence ID" value="MBC3793074.1"/>
    <property type="molecule type" value="Genomic_DNA"/>
</dbReference>
<evidence type="ECO:0000313" key="3">
    <source>
        <dbReference type="Proteomes" id="UP000700732"/>
    </source>
</evidence>
<gene>
    <name evidence="2" type="ORF">FH603_3591</name>
</gene>
<dbReference type="Proteomes" id="UP000700732">
    <property type="component" value="Unassembled WGS sequence"/>
</dbReference>
<keyword evidence="1" id="KW-0472">Membrane</keyword>
<reference evidence="2 3" key="1">
    <citation type="submission" date="2019-06" db="EMBL/GenBank/DDBJ databases">
        <title>Spirosoma utsteinense sp. nov. isolated from Antarctic ice-free soils.</title>
        <authorList>
            <person name="Tahon G."/>
        </authorList>
    </citation>
    <scope>NUCLEOTIDE SEQUENCE [LARGE SCALE GENOMIC DNA]</scope>
    <source>
        <strain evidence="2 3">LMG 31447</strain>
    </source>
</reference>
<keyword evidence="3" id="KW-1185">Reference proteome</keyword>
<keyword evidence="1" id="KW-1133">Transmembrane helix</keyword>